<comment type="caution">
    <text evidence="5">The sequence shown here is derived from an EMBL/GenBank/DDBJ whole genome shotgun (WGS) entry which is preliminary data.</text>
</comment>
<protein>
    <submittedName>
        <fullName evidence="5">Cyclic nucleotide-gated ion channel 1</fullName>
    </submittedName>
</protein>
<evidence type="ECO:0000259" key="4">
    <source>
        <dbReference type="PROSITE" id="PS50042"/>
    </source>
</evidence>
<feature type="domain" description="Cyclic nucleotide-binding" evidence="4">
    <location>
        <begin position="167"/>
        <end position="233"/>
    </location>
</feature>
<dbReference type="EMBL" id="RXIC02000025">
    <property type="protein sequence ID" value="KAB1206232.1"/>
    <property type="molecule type" value="Genomic_DNA"/>
</dbReference>
<dbReference type="Pfam" id="PF00027">
    <property type="entry name" value="cNMP_binding"/>
    <property type="match status" value="1"/>
</dbReference>
<dbReference type="SUPFAM" id="SSF51206">
    <property type="entry name" value="cAMP-binding domain-like"/>
    <property type="match status" value="1"/>
</dbReference>
<dbReference type="SMART" id="SM00100">
    <property type="entry name" value="cNMP"/>
    <property type="match status" value="1"/>
</dbReference>
<dbReference type="InterPro" id="IPR000595">
    <property type="entry name" value="cNMP-bd_dom"/>
</dbReference>
<dbReference type="InterPro" id="IPR018490">
    <property type="entry name" value="cNMP-bd_dom_sf"/>
</dbReference>
<keyword evidence="2" id="KW-0407">Ion channel</keyword>
<evidence type="ECO:0000256" key="2">
    <source>
        <dbReference type="ARBA" id="ARBA00023303"/>
    </source>
</evidence>
<dbReference type="Proteomes" id="UP000516437">
    <property type="component" value="Chromosome 7"/>
</dbReference>
<keyword evidence="1" id="KW-0813">Transport</keyword>
<accession>A0A6A1V0P6</accession>
<feature type="region of interest" description="Disordered" evidence="3">
    <location>
        <begin position="1"/>
        <end position="40"/>
    </location>
</feature>
<keyword evidence="1" id="KW-0406">Ion transport</keyword>
<keyword evidence="6" id="KW-1185">Reference proteome</keyword>
<proteinExistence type="predicted"/>
<dbReference type="GO" id="GO:0016020">
    <property type="term" value="C:membrane"/>
    <property type="evidence" value="ECO:0007669"/>
    <property type="project" value="UniProtKB-SubCell"/>
</dbReference>
<reference evidence="5 6" key="1">
    <citation type="journal article" date="2019" name="Plant Biotechnol. J.">
        <title>The red bayberry genome and genetic basis of sex determination.</title>
        <authorList>
            <person name="Jia H.M."/>
            <person name="Jia H.J."/>
            <person name="Cai Q.L."/>
            <person name="Wang Y."/>
            <person name="Zhao H.B."/>
            <person name="Yang W.F."/>
            <person name="Wang G.Y."/>
            <person name="Li Y.H."/>
            <person name="Zhan D.L."/>
            <person name="Shen Y.T."/>
            <person name="Niu Q.F."/>
            <person name="Chang L."/>
            <person name="Qiu J."/>
            <person name="Zhao L."/>
            <person name="Xie H.B."/>
            <person name="Fu W.Y."/>
            <person name="Jin J."/>
            <person name="Li X.W."/>
            <person name="Jiao Y."/>
            <person name="Zhou C.C."/>
            <person name="Tu T."/>
            <person name="Chai C.Y."/>
            <person name="Gao J.L."/>
            <person name="Fan L.J."/>
            <person name="van de Weg E."/>
            <person name="Wang J.Y."/>
            <person name="Gao Z.S."/>
        </authorList>
    </citation>
    <scope>NUCLEOTIDE SEQUENCE [LARGE SCALE GENOMIC DNA]</scope>
    <source>
        <tissue evidence="5">Leaves</tissue>
    </source>
</reference>
<evidence type="ECO:0000256" key="3">
    <source>
        <dbReference type="SAM" id="MobiDB-lite"/>
    </source>
</evidence>
<dbReference type="CDD" id="cd00038">
    <property type="entry name" value="CAP_ED"/>
    <property type="match status" value="1"/>
</dbReference>
<name>A0A6A1V0P6_9ROSI</name>
<dbReference type="PROSITE" id="PS50042">
    <property type="entry name" value="CNMP_BINDING_3"/>
    <property type="match status" value="1"/>
</dbReference>
<dbReference type="Gene3D" id="2.60.120.10">
    <property type="entry name" value="Jelly Rolls"/>
    <property type="match status" value="1"/>
</dbReference>
<dbReference type="InterPro" id="IPR014710">
    <property type="entry name" value="RmlC-like_jellyroll"/>
</dbReference>
<dbReference type="PANTHER" id="PTHR45651:SF68">
    <property type="entry name" value="ION TRANSPORT DOMAIN-CONTAINING PROTEIN"/>
    <property type="match status" value="1"/>
</dbReference>
<dbReference type="PANTHER" id="PTHR45651">
    <property type="entry name" value="CYCLIC NUCLEOTIDE-GATED ION CHANNEL 15-RELATED-RELATED"/>
    <property type="match status" value="1"/>
</dbReference>
<gene>
    <name evidence="5" type="ORF">CJ030_MR7G014377</name>
</gene>
<evidence type="ECO:0000313" key="5">
    <source>
        <dbReference type="EMBL" id="KAB1206232.1"/>
    </source>
</evidence>
<dbReference type="GO" id="GO:0034220">
    <property type="term" value="P:monoatomic ion transmembrane transport"/>
    <property type="evidence" value="ECO:0007669"/>
    <property type="project" value="UniProtKB-KW"/>
</dbReference>
<dbReference type="AlphaFoldDB" id="A0A6A1V0P6"/>
<evidence type="ECO:0000313" key="6">
    <source>
        <dbReference type="Proteomes" id="UP000516437"/>
    </source>
</evidence>
<keyword evidence="1" id="KW-1071">Ligand-gated ion channel</keyword>
<sequence>MPLDRFNGKFIPSNHTVTRRPTPTQPPGVEAPSPGRPVLGSQRWKGEILLPRRPETYIQLATETVEKVKQNMREKAPAIKLWMDKNQIKGDMKQQIMDCVKNKMQKGCAFDENQPLLHLSKELTKKEIKPPYLLHPTYKEKCTINVYKSQNWVPLFEKAINKGEALLLKPSWDSLLKSICDALRPRYGNENSFIIREGEPLDEMLLLNRGIICTYTTDQKNQTGCLKPGDFFGAELLDWLLESLSSSHPSNLRFSKMNLKCLTQVEAFSLKARDLKNIESRHRMKIAKLRVLFNADIPKAEKEQLVRTTVSFLQEMRRSRWSFLRKISAPI</sequence>
<dbReference type="Gene3D" id="1.10.287.630">
    <property type="entry name" value="Helix hairpin bin"/>
    <property type="match status" value="1"/>
</dbReference>
<dbReference type="OrthoDB" id="1164732at2759"/>
<evidence type="ECO:0000256" key="1">
    <source>
        <dbReference type="ARBA" id="ARBA00023286"/>
    </source>
</evidence>
<organism evidence="5 6">
    <name type="scientific">Morella rubra</name>
    <name type="common">Chinese bayberry</name>
    <dbReference type="NCBI Taxonomy" id="262757"/>
    <lineage>
        <taxon>Eukaryota</taxon>
        <taxon>Viridiplantae</taxon>
        <taxon>Streptophyta</taxon>
        <taxon>Embryophyta</taxon>
        <taxon>Tracheophyta</taxon>
        <taxon>Spermatophyta</taxon>
        <taxon>Magnoliopsida</taxon>
        <taxon>eudicotyledons</taxon>
        <taxon>Gunneridae</taxon>
        <taxon>Pentapetalae</taxon>
        <taxon>rosids</taxon>
        <taxon>fabids</taxon>
        <taxon>Fagales</taxon>
        <taxon>Myricaceae</taxon>
        <taxon>Morella</taxon>
    </lineage>
</organism>